<comment type="subcellular location">
    <subcellularLocation>
        <location evidence="1 9">Golgi apparatus</location>
        <location evidence="1 9">Golgi stack membrane</location>
        <topology evidence="1 9">Single-pass type II membrane protein</topology>
    </subcellularLocation>
</comment>
<proteinExistence type="inferred from homology"/>
<dbReference type="InterPro" id="IPR051227">
    <property type="entry name" value="CS_glycosyltransferase"/>
</dbReference>
<keyword evidence="6 9" id="KW-1133">Transmembrane helix</keyword>
<dbReference type="GO" id="GO:0032580">
    <property type="term" value="C:Golgi cisterna membrane"/>
    <property type="evidence" value="ECO:0007669"/>
    <property type="project" value="UniProtKB-SubCell"/>
</dbReference>
<keyword evidence="4 9" id="KW-0812">Transmembrane</keyword>
<evidence type="ECO:0000256" key="1">
    <source>
        <dbReference type="ARBA" id="ARBA00004447"/>
    </source>
</evidence>
<dbReference type="PANTHER" id="PTHR12369">
    <property type="entry name" value="CHONDROITIN SYNTHASE"/>
    <property type="match status" value="1"/>
</dbReference>
<protein>
    <recommendedName>
        <fullName evidence="9">Hexosyltransferase</fullName>
        <ecNumber evidence="9">2.4.1.-</ecNumber>
    </recommendedName>
</protein>
<name>A0AA36F7Z7_OCTVU</name>
<dbReference type="PANTHER" id="PTHR12369:SF13">
    <property type="entry name" value="HEXOSYLTRANSFERASE"/>
    <property type="match status" value="1"/>
</dbReference>
<evidence type="ECO:0000256" key="6">
    <source>
        <dbReference type="ARBA" id="ARBA00022989"/>
    </source>
</evidence>
<evidence type="ECO:0000256" key="9">
    <source>
        <dbReference type="RuleBase" id="RU364016"/>
    </source>
</evidence>
<evidence type="ECO:0000256" key="7">
    <source>
        <dbReference type="ARBA" id="ARBA00023034"/>
    </source>
</evidence>
<evidence type="ECO:0000256" key="3">
    <source>
        <dbReference type="ARBA" id="ARBA00022679"/>
    </source>
</evidence>
<keyword evidence="12" id="KW-1185">Reference proteome</keyword>
<keyword evidence="3 9" id="KW-0808">Transferase</keyword>
<evidence type="ECO:0000256" key="2">
    <source>
        <dbReference type="ARBA" id="ARBA00009239"/>
    </source>
</evidence>
<evidence type="ECO:0000256" key="5">
    <source>
        <dbReference type="ARBA" id="ARBA00022968"/>
    </source>
</evidence>
<evidence type="ECO:0000256" key="4">
    <source>
        <dbReference type="ARBA" id="ARBA00022692"/>
    </source>
</evidence>
<accession>A0AA36F7Z7</accession>
<dbReference type="GO" id="GO:0047238">
    <property type="term" value="F:glucuronosyl-N-acetylgalactosaminyl-proteoglycan 4-beta-N-acetylgalactosaminyltransferase activity"/>
    <property type="evidence" value="ECO:0007669"/>
    <property type="project" value="TreeGrafter"/>
</dbReference>
<feature type="compositionally biased region" description="Low complexity" evidence="10">
    <location>
        <begin position="87"/>
        <end position="100"/>
    </location>
</feature>
<dbReference type="InterPro" id="IPR008428">
    <property type="entry name" value="Chond_GalNAc"/>
</dbReference>
<organism evidence="11 12">
    <name type="scientific">Octopus vulgaris</name>
    <name type="common">Common octopus</name>
    <dbReference type="NCBI Taxonomy" id="6645"/>
    <lineage>
        <taxon>Eukaryota</taxon>
        <taxon>Metazoa</taxon>
        <taxon>Spiralia</taxon>
        <taxon>Lophotrochozoa</taxon>
        <taxon>Mollusca</taxon>
        <taxon>Cephalopoda</taxon>
        <taxon>Coleoidea</taxon>
        <taxon>Octopodiformes</taxon>
        <taxon>Octopoda</taxon>
        <taxon>Incirrata</taxon>
        <taxon>Octopodidae</taxon>
        <taxon>Octopus</taxon>
    </lineage>
</organism>
<feature type="region of interest" description="Disordered" evidence="10">
    <location>
        <begin position="70"/>
        <end position="102"/>
    </location>
</feature>
<keyword evidence="8 9" id="KW-0472">Membrane</keyword>
<dbReference type="Pfam" id="PF05679">
    <property type="entry name" value="CHGN"/>
    <property type="match status" value="1"/>
</dbReference>
<keyword evidence="5 9" id="KW-0735">Signal-anchor</keyword>
<dbReference type="Gene3D" id="3.90.550.50">
    <property type="match status" value="1"/>
</dbReference>
<gene>
    <name evidence="11" type="ORF">OCTVUL_1B021858</name>
</gene>
<sequence length="820" mass="94931">MVIRKCRLCWRPVAPCIIGLCLGITFSLIYVPFISEQRCSVKTDEEKQLELIKLRETKSLHVQERFAGPPPQAAVLDSSQNQKRTQQDNNAQNPVNNADNINKKNEPRLKLQGQGNVHDSIPVGPPAPGIKFHKMARPRYISTELGIREKLFVAVITSPESLDTLAVAFNKSVAHHVTKLVFFNNKKSMNYAGSGMTVIGFSQANSEHILPLLILKYLGDHYSNTFDYYMFVSDKTYVRGEKVFDLVSDISVSEDVYLGAVQKDGKCTLDGGVIISQSMLAMTLKKLKECYNVQKEMSMEVVLERCLLQSTGKSCKKFAGDQTYSYLQVAELDYDNMQILHNARLKPSIAFAPMPDDISAYKLHKYFCQMDLNTTLQEIEQTKEEILYLSQFAPGGKSSLSWPIGVPEPFKPKNRFDVIHWQYFTATHLYFDNDYSNEKVLSGVNKLDVNEVIKLAQDKLAKKYKKRYSFSRLVNGYRRFDPYRGMEYIVDFALVDNIEKKTIEKRLHMVRPLGHVEIIPMPYVTENTQVNLILPVSDEDKNELGSFLDSYAQNCLDAGDNTNLLIVFIYKNNSHLLDEDKFYVLKSMITYYNNKYHKEKIRWVNYETASIYVPDLMLMDSVSQHFLPESLLLLSTVGMDLATEFFNRVRMNSILNWQVFFPIGFWQYKPNLIYDKRPYPTSIDLKRNVGHFDVYSYEHSSFYNKDYQEARKSIPSKEVNNYDLFRMFLKHKKVHVLRAIEPTLKHRYKTISCIQSSPKYIYERCRIRRLEALANRSQLARLIFEYEEKMEKLKLKKKVIFKADESPAANSKNKKTAQKS</sequence>
<dbReference type="EC" id="2.4.1.-" evidence="9"/>
<feature type="transmembrane region" description="Helical" evidence="9">
    <location>
        <begin position="12"/>
        <end position="33"/>
    </location>
</feature>
<comment type="similarity">
    <text evidence="2 9">Belongs to the chondroitin N-acetylgalactosaminyltransferase family.</text>
</comment>
<dbReference type="EMBL" id="OX597822">
    <property type="protein sequence ID" value="CAI9727745.1"/>
    <property type="molecule type" value="Genomic_DNA"/>
</dbReference>
<evidence type="ECO:0000256" key="10">
    <source>
        <dbReference type="SAM" id="MobiDB-lite"/>
    </source>
</evidence>
<evidence type="ECO:0000313" key="12">
    <source>
        <dbReference type="Proteomes" id="UP001162480"/>
    </source>
</evidence>
<keyword evidence="7 9" id="KW-0333">Golgi apparatus</keyword>
<reference evidence="11" key="1">
    <citation type="submission" date="2023-08" db="EMBL/GenBank/DDBJ databases">
        <authorList>
            <person name="Alioto T."/>
            <person name="Alioto T."/>
            <person name="Gomez Garrido J."/>
        </authorList>
    </citation>
    <scope>NUCLEOTIDE SEQUENCE</scope>
</reference>
<evidence type="ECO:0000256" key="8">
    <source>
        <dbReference type="ARBA" id="ARBA00023136"/>
    </source>
</evidence>
<dbReference type="Proteomes" id="UP001162480">
    <property type="component" value="Chromosome 9"/>
</dbReference>
<evidence type="ECO:0000313" key="11">
    <source>
        <dbReference type="EMBL" id="CAI9727745.1"/>
    </source>
</evidence>
<dbReference type="AlphaFoldDB" id="A0AA36F7Z7"/>